<dbReference type="OrthoDB" id="21225at2759"/>
<evidence type="ECO:0000313" key="7">
    <source>
        <dbReference type="Proteomes" id="UP000319257"/>
    </source>
</evidence>
<feature type="domain" description="Response regulatory" evidence="5">
    <location>
        <begin position="766"/>
        <end position="942"/>
    </location>
</feature>
<dbReference type="Pfam" id="PF00072">
    <property type="entry name" value="Response_reg"/>
    <property type="match status" value="1"/>
</dbReference>
<feature type="compositionally biased region" description="Low complexity" evidence="4">
    <location>
        <begin position="57"/>
        <end position="67"/>
    </location>
</feature>
<dbReference type="CDD" id="cd17546">
    <property type="entry name" value="REC_hyHK_CKI1_RcsC-like"/>
    <property type="match status" value="1"/>
</dbReference>
<feature type="region of interest" description="Disordered" evidence="4">
    <location>
        <begin position="964"/>
        <end position="1025"/>
    </location>
</feature>
<feature type="compositionally biased region" description="Basic and acidic residues" evidence="4">
    <location>
        <begin position="619"/>
        <end position="628"/>
    </location>
</feature>
<feature type="compositionally biased region" description="Low complexity" evidence="4">
    <location>
        <begin position="23"/>
        <end position="36"/>
    </location>
</feature>
<feature type="modified residue" description="4-aspartylphosphate" evidence="3">
    <location>
        <position position="815"/>
    </location>
</feature>
<keyword evidence="2" id="KW-0902">Two-component regulatory system</keyword>
<dbReference type="AlphaFoldDB" id="A0A507AZT6"/>
<feature type="compositionally biased region" description="Polar residues" evidence="4">
    <location>
        <begin position="184"/>
        <end position="193"/>
    </location>
</feature>
<feature type="compositionally biased region" description="Pro residues" evidence="4">
    <location>
        <begin position="676"/>
        <end position="686"/>
    </location>
</feature>
<feature type="compositionally biased region" description="Low complexity" evidence="4">
    <location>
        <begin position="162"/>
        <end position="175"/>
    </location>
</feature>
<feature type="region of interest" description="Disordered" evidence="4">
    <location>
        <begin position="583"/>
        <end position="637"/>
    </location>
</feature>
<dbReference type="PANTHER" id="PTHR45339">
    <property type="entry name" value="HYBRID SIGNAL TRANSDUCTION HISTIDINE KINASE J"/>
    <property type="match status" value="1"/>
</dbReference>
<evidence type="ECO:0000259" key="5">
    <source>
        <dbReference type="PROSITE" id="PS50110"/>
    </source>
</evidence>
<feature type="region of interest" description="Disordered" evidence="4">
    <location>
        <begin position="1"/>
        <end position="369"/>
    </location>
</feature>
<dbReference type="EMBL" id="SKBQ01000063">
    <property type="protein sequence ID" value="TPX09760.1"/>
    <property type="molecule type" value="Genomic_DNA"/>
</dbReference>
<name>A0A507AZT6_9PEZI</name>
<evidence type="ECO:0000256" key="1">
    <source>
        <dbReference type="ARBA" id="ARBA00022553"/>
    </source>
</evidence>
<feature type="compositionally biased region" description="Low complexity" evidence="4">
    <location>
        <begin position="701"/>
        <end position="710"/>
    </location>
</feature>
<protein>
    <recommendedName>
        <fullName evidence="5">Response regulatory domain-containing protein</fullName>
    </recommendedName>
</protein>
<dbReference type="STRING" id="1093900.A0A507AZT6"/>
<feature type="compositionally biased region" description="Polar residues" evidence="4">
    <location>
        <begin position="1009"/>
        <end position="1019"/>
    </location>
</feature>
<accession>A0A507AZT6</accession>
<dbReference type="InterPro" id="IPR001789">
    <property type="entry name" value="Sig_transdc_resp-reg_receiver"/>
</dbReference>
<keyword evidence="7" id="KW-1185">Reference proteome</keyword>
<dbReference type="GeneID" id="41976546"/>
<keyword evidence="1 3" id="KW-0597">Phosphoprotein</keyword>
<feature type="compositionally biased region" description="Basic and acidic residues" evidence="4">
    <location>
        <begin position="74"/>
        <end position="84"/>
    </location>
</feature>
<evidence type="ECO:0000256" key="2">
    <source>
        <dbReference type="ARBA" id="ARBA00023012"/>
    </source>
</evidence>
<dbReference type="SUPFAM" id="SSF52172">
    <property type="entry name" value="CheY-like"/>
    <property type="match status" value="1"/>
</dbReference>
<feature type="region of interest" description="Disordered" evidence="4">
    <location>
        <begin position="844"/>
        <end position="891"/>
    </location>
</feature>
<evidence type="ECO:0000313" key="6">
    <source>
        <dbReference type="EMBL" id="TPX09760.1"/>
    </source>
</evidence>
<dbReference type="GO" id="GO:0000160">
    <property type="term" value="P:phosphorelay signal transduction system"/>
    <property type="evidence" value="ECO:0007669"/>
    <property type="project" value="UniProtKB-KW"/>
</dbReference>
<feature type="compositionally biased region" description="Gly residues" evidence="4">
    <location>
        <begin position="974"/>
        <end position="985"/>
    </location>
</feature>
<dbReference type="PANTHER" id="PTHR45339:SF1">
    <property type="entry name" value="HYBRID SIGNAL TRANSDUCTION HISTIDINE KINASE J"/>
    <property type="match status" value="1"/>
</dbReference>
<feature type="compositionally biased region" description="Basic and acidic residues" evidence="4">
    <location>
        <begin position="130"/>
        <end position="148"/>
    </location>
</feature>
<feature type="compositionally biased region" description="Basic and acidic residues" evidence="4">
    <location>
        <begin position="854"/>
        <end position="864"/>
    </location>
</feature>
<feature type="compositionally biased region" description="Low complexity" evidence="4">
    <location>
        <begin position="964"/>
        <end position="973"/>
    </location>
</feature>
<evidence type="ECO:0000256" key="4">
    <source>
        <dbReference type="SAM" id="MobiDB-lite"/>
    </source>
</evidence>
<feature type="compositionally biased region" description="Low complexity" evidence="4">
    <location>
        <begin position="194"/>
        <end position="219"/>
    </location>
</feature>
<dbReference type="SMART" id="SM00448">
    <property type="entry name" value="REC"/>
    <property type="match status" value="1"/>
</dbReference>
<sequence>MGDLKARIKAKFTRRNSTTPSVASSTKTAGTSATLTPGDGQQRRPCSNASSLRDSKLLQQRRLSQQPSPGPSPDHADQTEKDLSSGKGKAGDNGAQREEEVEEEEDGDDMKAAGGPHSDGEQSPSPATARARERERDGDEIKDDERRQAMAKQNAHPDDEAAVATGSASAVARATGGSGDPMTGNDQRQSQSQTTPAVGAGAGAGAASTTSAESTTAASKLTSINELPSSTSIISENNPQNRDASPVIDDSTDTGAIDSTTDDDDLLLSHDLGTPTPRPAVASSSVAGSTPGAPPYGFSSPSLHHYHDTNTASSRFSTPQTPAAAAAASRHHHQQHYQHGLLPSSPVSTTTAAAGTAPVRPDAVPRRQSLIPARQTTLIRTLLSQAQADVDGSALEHSPITPGGASSVGGLGGAVYQQHLAAAMMTRKVWVRRPGASATLVTVGEDDVIDDVRDLILRKYGNSLGRQFDSPDLSLRIVPREQRAERTLGPEEPVGRTLDAYFPGGQSVDEALIIDVPLVRTRITPRASPRAGPPHAPHLGSAAAAYYVGEDLRPSEAGTDYFGPSAVAAAVSAHHLPVTVTAPSTGGSGGGSGHPHTISVLSTGQIPQIPSPGSARARTYRERPERPRLGRQHTSSPTIINVVNGPHHGVVGVVPASAAAAGGHGHQDQQSNAAPAAPPLPTPPAPEATSIQRTATPPPSQQQAAQAVNPTPSNPQRVGSPRPTPQRTKKSKKSLEAQQQSSSLGGGGGGGAGGVMTLGGSVPPINVLIVEDNIINLKLLEAFVKRLKVRWQTAMNGRDAVTKWRTGGFHLVLMDIQLPVMSGLDATREIRRLERVNGIGVFSSLPSSASSTPDGKDEHGKGKDGAAAAAGKKAGGGGGAGGDGRDDRLPNTDMFKSPVIIVALTASSLQSDRHEALAAGCNDFLTKPVNFVWLERKVMEWGCMQALIDFDGWRKWKDFQKAGDASGSAAASGTAGGGSGAGGGTSSSSSAATAAADAKAKAKAKKRQSLNAQPQQQAITAGGDA</sequence>
<dbReference type="Gene3D" id="3.40.50.2300">
    <property type="match status" value="1"/>
</dbReference>
<dbReference type="PROSITE" id="PS50110">
    <property type="entry name" value="RESPONSE_REGULATORY"/>
    <property type="match status" value="1"/>
</dbReference>
<feature type="compositionally biased region" description="Polar residues" evidence="4">
    <location>
        <begin position="309"/>
        <end position="321"/>
    </location>
</feature>
<feature type="compositionally biased region" description="Polar residues" evidence="4">
    <location>
        <begin position="599"/>
        <end position="608"/>
    </location>
</feature>
<feature type="region of interest" description="Disordered" evidence="4">
    <location>
        <begin position="659"/>
        <end position="752"/>
    </location>
</feature>
<dbReference type="InParanoid" id="A0A507AZT6"/>
<feature type="compositionally biased region" description="Low complexity" evidence="4">
    <location>
        <begin position="986"/>
        <end position="997"/>
    </location>
</feature>
<reference evidence="6 7" key="1">
    <citation type="submission" date="2019-06" db="EMBL/GenBank/DDBJ databases">
        <title>Draft genome sequence of the filamentous fungus Phialemoniopsis curvata isolated from diesel fuel.</title>
        <authorList>
            <person name="Varaljay V.A."/>
            <person name="Lyon W.J."/>
            <person name="Crouch A.L."/>
            <person name="Drake C.E."/>
            <person name="Hollomon J.M."/>
            <person name="Nadeau L.J."/>
            <person name="Nunn H.S."/>
            <person name="Stevenson B.S."/>
            <person name="Bojanowski C.L."/>
            <person name="Crookes-Goodson W.J."/>
        </authorList>
    </citation>
    <scope>NUCLEOTIDE SEQUENCE [LARGE SCALE GENOMIC DNA]</scope>
    <source>
        <strain evidence="6 7">D216</strain>
    </source>
</reference>
<dbReference type="RefSeq" id="XP_030991471.1">
    <property type="nucleotide sequence ID" value="XM_031144027.1"/>
</dbReference>
<gene>
    <name evidence="6" type="ORF">E0L32_009099</name>
</gene>
<dbReference type="Proteomes" id="UP000319257">
    <property type="component" value="Unassembled WGS sequence"/>
</dbReference>
<comment type="caution">
    <text evidence="6">The sequence shown here is derived from an EMBL/GenBank/DDBJ whole genome shotgun (WGS) entry which is preliminary data.</text>
</comment>
<proteinExistence type="predicted"/>
<feature type="compositionally biased region" description="Gly residues" evidence="4">
    <location>
        <begin position="873"/>
        <end position="882"/>
    </location>
</feature>
<feature type="compositionally biased region" description="Acidic residues" evidence="4">
    <location>
        <begin position="99"/>
        <end position="108"/>
    </location>
</feature>
<evidence type="ECO:0000256" key="3">
    <source>
        <dbReference type="PROSITE-ProRule" id="PRU00169"/>
    </source>
</evidence>
<dbReference type="InterPro" id="IPR011006">
    <property type="entry name" value="CheY-like_superfamily"/>
</dbReference>
<feature type="compositionally biased region" description="Polar residues" evidence="4">
    <location>
        <begin position="220"/>
        <end position="243"/>
    </location>
</feature>
<organism evidence="6 7">
    <name type="scientific">Thyridium curvatum</name>
    <dbReference type="NCBI Taxonomy" id="1093900"/>
    <lineage>
        <taxon>Eukaryota</taxon>
        <taxon>Fungi</taxon>
        <taxon>Dikarya</taxon>
        <taxon>Ascomycota</taxon>
        <taxon>Pezizomycotina</taxon>
        <taxon>Sordariomycetes</taxon>
        <taxon>Sordariomycetidae</taxon>
        <taxon>Thyridiales</taxon>
        <taxon>Thyridiaceae</taxon>
        <taxon>Thyridium</taxon>
    </lineage>
</organism>